<evidence type="ECO:0000313" key="3">
    <source>
        <dbReference type="Proteomes" id="UP001451303"/>
    </source>
</evidence>
<dbReference type="Proteomes" id="UP001451303">
    <property type="component" value="Unassembled WGS sequence"/>
</dbReference>
<evidence type="ECO:0000313" key="2">
    <source>
        <dbReference type="EMBL" id="KAL0469257.1"/>
    </source>
</evidence>
<proteinExistence type="predicted"/>
<keyword evidence="3" id="KW-1185">Reference proteome</keyword>
<name>A0ABR3DA64_NEUIN</name>
<comment type="caution">
    <text evidence="2">The sequence shown here is derived from an EMBL/GenBank/DDBJ whole genome shotgun (WGS) entry which is preliminary data.</text>
</comment>
<dbReference type="EMBL" id="JAVLET010000005">
    <property type="protein sequence ID" value="KAL0469257.1"/>
    <property type="molecule type" value="Genomic_DNA"/>
</dbReference>
<organism evidence="2 3">
    <name type="scientific">Neurospora intermedia</name>
    <dbReference type="NCBI Taxonomy" id="5142"/>
    <lineage>
        <taxon>Eukaryota</taxon>
        <taxon>Fungi</taxon>
        <taxon>Dikarya</taxon>
        <taxon>Ascomycota</taxon>
        <taxon>Pezizomycotina</taxon>
        <taxon>Sordariomycetes</taxon>
        <taxon>Sordariomycetidae</taxon>
        <taxon>Sordariales</taxon>
        <taxon>Sordariaceae</taxon>
        <taxon>Neurospora</taxon>
    </lineage>
</organism>
<evidence type="ECO:0000256" key="1">
    <source>
        <dbReference type="SAM" id="MobiDB-lite"/>
    </source>
</evidence>
<reference evidence="2 3" key="1">
    <citation type="submission" date="2023-09" db="EMBL/GenBank/DDBJ databases">
        <title>Multi-omics analysis of a traditional fermented food reveals byproduct-associated fungal strains for waste-to-food upcycling.</title>
        <authorList>
            <consortium name="Lawrence Berkeley National Laboratory"/>
            <person name="Rekdal V.M."/>
            <person name="Villalobos-Escobedo J.M."/>
            <person name="Rodriguez-Valeron N."/>
            <person name="Garcia M.O."/>
            <person name="Vasquez D.P."/>
            <person name="Damayanti I."/>
            <person name="Sorensen P.M."/>
            <person name="Baidoo E.E."/>
            <person name="De Carvalho A.C."/>
            <person name="Riley R."/>
            <person name="Lipzen A."/>
            <person name="He G."/>
            <person name="Yan M."/>
            <person name="Haridas S."/>
            <person name="Daum C."/>
            <person name="Yoshinaga Y."/>
            <person name="Ng V."/>
            <person name="Grigoriev I.V."/>
            <person name="Munk R."/>
            <person name="Nuraida L."/>
            <person name="Wijaya C.H."/>
            <person name="Morales P.-C."/>
            <person name="Keasling J.D."/>
        </authorList>
    </citation>
    <scope>NUCLEOTIDE SEQUENCE [LARGE SCALE GENOMIC DNA]</scope>
    <source>
        <strain evidence="2 3">FGSC 2613</strain>
    </source>
</reference>
<sequence length="107" mass="12322">MSSKCKTKLRKLLSITALFRVSVSIFDRQFIDEWRTPSPCLASVIPDRSCGETPVRPSWGLVAVQDLKRPTDHTIVSHDTLIRRRARPLQTFSPCKTTQRSRREELN</sequence>
<accession>A0ABR3DA64</accession>
<protein>
    <recommendedName>
        <fullName evidence="4">Secreted protein</fullName>
    </recommendedName>
</protein>
<feature type="region of interest" description="Disordered" evidence="1">
    <location>
        <begin position="88"/>
        <end position="107"/>
    </location>
</feature>
<evidence type="ECO:0008006" key="4">
    <source>
        <dbReference type="Google" id="ProtNLM"/>
    </source>
</evidence>
<gene>
    <name evidence="2" type="ORF">QR685DRAFT_444545</name>
</gene>